<keyword evidence="4" id="KW-1185">Reference proteome</keyword>
<comment type="caution">
    <text evidence="3">The sequence shown here is derived from an EMBL/GenBank/DDBJ whole genome shotgun (WGS) entry which is preliminary data.</text>
</comment>
<feature type="signal peptide" evidence="2">
    <location>
        <begin position="1"/>
        <end position="17"/>
    </location>
</feature>
<name>A0A553PQR4_TIGCA</name>
<feature type="region of interest" description="Disordered" evidence="1">
    <location>
        <begin position="216"/>
        <end position="288"/>
    </location>
</feature>
<evidence type="ECO:0000313" key="3">
    <source>
        <dbReference type="EMBL" id="TRY80027.1"/>
    </source>
</evidence>
<sequence>MVSALKILMSFLVLCSAEGLNQKRKTTFPFQVVYNDDPNYKDHSLYSPTFNTDYVPNHKRNNETHTEIIFVNHHQAAPLPDSFPDLSHFVYEYDYPWEDIKDDFDANENYIEQEISTRPPTVPQNIQESFFKDFDEPVHFAPIQKVNPRVRCHENFRSDGAIHLNKHSISPLRPAGFFPNFPATIDPYHSILIPQSPLLHSRGRISPQFRYVSIPRPTPNQLVLDTQPPPPKSSSISQPKLDLNPSRKLSRPVQPSPKLATRRPTKSRSNPKPKINPTYPTQGYLPPP</sequence>
<feature type="compositionally biased region" description="Basic residues" evidence="1">
    <location>
        <begin position="260"/>
        <end position="271"/>
    </location>
</feature>
<organism evidence="3 4">
    <name type="scientific">Tigriopus californicus</name>
    <name type="common">Marine copepod</name>
    <dbReference type="NCBI Taxonomy" id="6832"/>
    <lineage>
        <taxon>Eukaryota</taxon>
        <taxon>Metazoa</taxon>
        <taxon>Ecdysozoa</taxon>
        <taxon>Arthropoda</taxon>
        <taxon>Crustacea</taxon>
        <taxon>Multicrustacea</taxon>
        <taxon>Hexanauplia</taxon>
        <taxon>Copepoda</taxon>
        <taxon>Harpacticoida</taxon>
        <taxon>Harpacticidae</taxon>
        <taxon>Tigriopus</taxon>
    </lineage>
</organism>
<accession>A0A553PQR4</accession>
<feature type="non-terminal residue" evidence="3">
    <location>
        <position position="288"/>
    </location>
</feature>
<dbReference type="EMBL" id="VCGU01000002">
    <property type="protein sequence ID" value="TRY80027.1"/>
    <property type="molecule type" value="Genomic_DNA"/>
</dbReference>
<dbReference type="AlphaFoldDB" id="A0A553PQR4"/>
<evidence type="ECO:0000256" key="2">
    <source>
        <dbReference type="SAM" id="SignalP"/>
    </source>
</evidence>
<proteinExistence type="predicted"/>
<feature type="chain" id="PRO_5022039454" evidence="2">
    <location>
        <begin position="18"/>
        <end position="288"/>
    </location>
</feature>
<keyword evidence="2" id="KW-0732">Signal</keyword>
<gene>
    <name evidence="3" type="ORF">TCAL_13641</name>
</gene>
<reference evidence="3 4" key="1">
    <citation type="journal article" date="2018" name="Nat. Ecol. Evol.">
        <title>Genomic signatures of mitonuclear coevolution across populations of Tigriopus californicus.</title>
        <authorList>
            <person name="Barreto F.S."/>
            <person name="Watson E.T."/>
            <person name="Lima T.G."/>
            <person name="Willett C.S."/>
            <person name="Edmands S."/>
            <person name="Li W."/>
            <person name="Burton R.S."/>
        </authorList>
    </citation>
    <scope>NUCLEOTIDE SEQUENCE [LARGE SCALE GENOMIC DNA]</scope>
    <source>
        <strain evidence="3 4">San Diego</strain>
    </source>
</reference>
<evidence type="ECO:0000256" key="1">
    <source>
        <dbReference type="SAM" id="MobiDB-lite"/>
    </source>
</evidence>
<protein>
    <submittedName>
        <fullName evidence="3">Uncharacterized protein</fullName>
    </submittedName>
</protein>
<dbReference type="Proteomes" id="UP000318571">
    <property type="component" value="Chromosome 6"/>
</dbReference>
<evidence type="ECO:0000313" key="4">
    <source>
        <dbReference type="Proteomes" id="UP000318571"/>
    </source>
</evidence>